<name>A0A426TE01_STRSU</name>
<evidence type="ECO:0000256" key="1">
    <source>
        <dbReference type="SAM" id="Phobius"/>
    </source>
</evidence>
<comment type="caution">
    <text evidence="2">The sequence shown here is derived from an EMBL/GenBank/DDBJ whole genome shotgun (WGS) entry which is preliminary data.</text>
</comment>
<keyword evidence="1" id="KW-0812">Transmembrane</keyword>
<keyword evidence="1" id="KW-1133">Transmembrane helix</keyword>
<dbReference type="AlphaFoldDB" id="A0A426TE01"/>
<sequence>MKKISQGMEWIGRKIWIILRAFGFLLIFVIPDLILEQSKSQIFLLITGVATVGIVVFFWWRAEKIAFPSGIPRFFLGMALLSSS</sequence>
<dbReference type="Proteomes" id="UP000274117">
    <property type="component" value="Unassembled WGS sequence"/>
</dbReference>
<feature type="transmembrane region" description="Helical" evidence="1">
    <location>
        <begin position="42"/>
        <end position="60"/>
    </location>
</feature>
<dbReference type="EMBL" id="RSDO01000009">
    <property type="protein sequence ID" value="RRR52688.1"/>
    <property type="molecule type" value="Genomic_DNA"/>
</dbReference>
<evidence type="ECO:0000313" key="2">
    <source>
        <dbReference type="EMBL" id="RRR52688.1"/>
    </source>
</evidence>
<reference evidence="2 3" key="1">
    <citation type="submission" date="2018-11" db="EMBL/GenBank/DDBJ databases">
        <authorList>
            <person name="Stevens M.J."/>
            <person name="Cernela N."/>
            <person name="Spoerry Serrano N."/>
            <person name="Schmitt S."/>
            <person name="Schrenzel J."/>
            <person name="Stephan R."/>
        </authorList>
    </citation>
    <scope>NUCLEOTIDE SEQUENCE [LARGE SCALE GENOMIC DNA]</scope>
    <source>
        <strain evidence="2 3">PP422</strain>
    </source>
</reference>
<evidence type="ECO:0000313" key="3">
    <source>
        <dbReference type="Proteomes" id="UP000274117"/>
    </source>
</evidence>
<protein>
    <submittedName>
        <fullName evidence="2">Uncharacterized protein</fullName>
    </submittedName>
</protein>
<gene>
    <name evidence="2" type="ORF">EI998_06050</name>
</gene>
<keyword evidence="1" id="KW-0472">Membrane</keyword>
<proteinExistence type="predicted"/>
<feature type="transmembrane region" description="Helical" evidence="1">
    <location>
        <begin position="15"/>
        <end position="35"/>
    </location>
</feature>
<reference evidence="2 3" key="2">
    <citation type="submission" date="2018-12" db="EMBL/GenBank/DDBJ databases">
        <title>Whole-genome sequences of fifteen clinical Streptococcus suis strains isolated from pigs between 2006 and 2018.</title>
        <authorList>
            <person name="Stevens M.J.A."/>
            <person name="Cernela N."/>
            <person name="Spoerry Serrano N."/>
            <person name="Schmitt S."/>
            <person name="Schrenzel J."/>
            <person name="Stephan R."/>
        </authorList>
    </citation>
    <scope>NUCLEOTIDE SEQUENCE [LARGE SCALE GENOMIC DNA]</scope>
    <source>
        <strain evidence="2 3">PP422</strain>
    </source>
</reference>
<organism evidence="2 3">
    <name type="scientific">Streptococcus suis</name>
    <dbReference type="NCBI Taxonomy" id="1307"/>
    <lineage>
        <taxon>Bacteria</taxon>
        <taxon>Bacillati</taxon>
        <taxon>Bacillota</taxon>
        <taxon>Bacilli</taxon>
        <taxon>Lactobacillales</taxon>
        <taxon>Streptococcaceae</taxon>
        <taxon>Streptococcus</taxon>
    </lineage>
</organism>
<accession>A0A426TE01</accession>